<dbReference type="GO" id="GO:0009424">
    <property type="term" value="C:bacterial-type flagellum hook"/>
    <property type="evidence" value="ECO:0007669"/>
    <property type="project" value="TreeGrafter"/>
</dbReference>
<dbReference type="InterPro" id="IPR011491">
    <property type="entry name" value="FlgE_D2"/>
</dbReference>
<comment type="subcellular location">
    <subcellularLocation>
        <location evidence="1 5">Bacterial flagellum basal body</location>
    </subcellularLocation>
</comment>
<dbReference type="InterPro" id="IPR037925">
    <property type="entry name" value="FlgE/F/G-like"/>
</dbReference>
<dbReference type="Proteomes" id="UP000005380">
    <property type="component" value="Chromosome"/>
</dbReference>
<keyword evidence="4 5" id="KW-0975">Bacterial flagellum</keyword>
<dbReference type="STRING" id="717772.THIAE_03900"/>
<evidence type="ECO:0000313" key="9">
    <source>
        <dbReference type="EMBL" id="AHF02215.1"/>
    </source>
</evidence>
<evidence type="ECO:0000256" key="2">
    <source>
        <dbReference type="ARBA" id="ARBA00009677"/>
    </source>
</evidence>
<feature type="domain" description="Flagellar hook protein FlgE D2" evidence="7">
    <location>
        <begin position="210"/>
        <end position="395"/>
    </location>
</feature>
<dbReference type="NCBIfam" id="TIGR03506">
    <property type="entry name" value="FlgEFG_subfam"/>
    <property type="match status" value="1"/>
</dbReference>
<dbReference type="RefSeq" id="WP_006459174.1">
    <property type="nucleotide sequence ID" value="NZ_CP007030.1"/>
</dbReference>
<evidence type="ECO:0000259" key="6">
    <source>
        <dbReference type="Pfam" id="PF06429"/>
    </source>
</evidence>
<dbReference type="PANTHER" id="PTHR30435">
    <property type="entry name" value="FLAGELLAR PROTEIN"/>
    <property type="match status" value="1"/>
</dbReference>
<dbReference type="GO" id="GO:0005829">
    <property type="term" value="C:cytosol"/>
    <property type="evidence" value="ECO:0007669"/>
    <property type="project" value="TreeGrafter"/>
</dbReference>
<dbReference type="Gene3D" id="2.60.98.20">
    <property type="entry name" value="Flagellar hook protein FlgE"/>
    <property type="match status" value="1"/>
</dbReference>
<dbReference type="InterPro" id="IPR037058">
    <property type="entry name" value="Falgellar_hook_FlgE_sf"/>
</dbReference>
<dbReference type="InterPro" id="IPR053967">
    <property type="entry name" value="LlgE_F_G-like_D1"/>
</dbReference>
<dbReference type="GO" id="GO:0009425">
    <property type="term" value="C:bacterial-type flagellum basal body"/>
    <property type="evidence" value="ECO:0007669"/>
    <property type="project" value="UniProtKB-SubCell"/>
</dbReference>
<dbReference type="InParanoid" id="W0DUH6"/>
<sequence length="513" mass="54896">MSNFDLNALSGINAMSQGMGVISNNLANSQTIGFKTSRAEFADLFSGAQNSPGNGVRVNGIVQDFTQGTISSTGRELDLAIDGEGFFILSDQTGKYNNLYTRNGSFKVEKDGFLTDQNGNVLQGFNQVPELSTELNPVFSTALQGINLGQLSNTPKATDFMTYNINLNGGADTNTSIVGDPINQAVVGGDTNYPNIQALFRNEYTGFPDYVYPKTIHDSLGGEHSLLSNFFSNGVVSQVDSLIDANGNAVVAGNGVKYSSWLVQYTINDQTGQPSATLVSPETGPEDLLGQVYELRFDTDGRYIGTFTPTIDGGTAVSYTNDTPFDLTQLDDPVQWTRLNDLPSLNFVLNNSGATDPLGNVSNTTPNLTQILVDFKDMTQFDSSYVLRGVTQNGFRVGDLVGLTINTSGIIEARYSNGRNLAVAQLALGNFNDLNALEKLGGQMYAESFNSGPVQISAAGGGTVGSIRAGSLEFSNVDVASELIKMIQLQRTYQASAQVISTSQELTRTILNL</sequence>
<gene>
    <name evidence="9" type="ORF">THIAE_03900</name>
</gene>
<dbReference type="HOGENOM" id="CLU_013687_2_0_6"/>
<evidence type="ECO:0000259" key="7">
    <source>
        <dbReference type="Pfam" id="PF07559"/>
    </source>
</evidence>
<protein>
    <recommendedName>
        <fullName evidence="3 5">Flagellar hook protein FlgE</fullName>
    </recommendedName>
</protein>
<dbReference type="AlphaFoldDB" id="W0DUH6"/>
<dbReference type="InterPro" id="IPR010930">
    <property type="entry name" value="Flg_bb/hook_C_dom"/>
</dbReference>
<name>W0DUH6_9GAMM</name>
<dbReference type="Pfam" id="PF07559">
    <property type="entry name" value="FlgE_D2"/>
    <property type="match status" value="1"/>
</dbReference>
<dbReference type="FunCoup" id="W0DUH6">
    <property type="interactions" value="156"/>
</dbReference>
<evidence type="ECO:0000256" key="1">
    <source>
        <dbReference type="ARBA" id="ARBA00004117"/>
    </source>
</evidence>
<dbReference type="EMBL" id="CP007030">
    <property type="protein sequence ID" value="AHF02215.1"/>
    <property type="molecule type" value="Genomic_DNA"/>
</dbReference>
<comment type="function">
    <text evidence="5">A flexible structure which links the flagellar filament to the drive apparatus in the basal body.</text>
</comment>
<dbReference type="GO" id="GO:0071978">
    <property type="term" value="P:bacterial-type flagellum-dependent swarming motility"/>
    <property type="evidence" value="ECO:0007669"/>
    <property type="project" value="TreeGrafter"/>
</dbReference>
<feature type="domain" description="Flagellar basal-body/hook protein C-terminal" evidence="6">
    <location>
        <begin position="469"/>
        <end position="513"/>
    </location>
</feature>
<evidence type="ECO:0000259" key="8">
    <source>
        <dbReference type="Pfam" id="PF22692"/>
    </source>
</evidence>
<evidence type="ECO:0000256" key="4">
    <source>
        <dbReference type="ARBA" id="ARBA00023143"/>
    </source>
</evidence>
<dbReference type="eggNOG" id="COG1749">
    <property type="taxonomic scope" value="Bacteria"/>
</dbReference>
<keyword evidence="10" id="KW-1185">Reference proteome</keyword>
<comment type="similarity">
    <text evidence="2 5">Belongs to the flagella basal body rod proteins family.</text>
</comment>
<dbReference type="PANTHER" id="PTHR30435:SF1">
    <property type="entry name" value="FLAGELLAR HOOK PROTEIN FLGE"/>
    <property type="match status" value="1"/>
</dbReference>
<feature type="domain" description="Flagellar hook protein FlgE/F/G-like D1" evidence="8">
    <location>
        <begin position="80"/>
        <end position="134"/>
    </location>
</feature>
<evidence type="ECO:0000313" key="10">
    <source>
        <dbReference type="Proteomes" id="UP000005380"/>
    </source>
</evidence>
<dbReference type="SUPFAM" id="SSF117143">
    <property type="entry name" value="Flagellar hook protein flgE"/>
    <property type="match status" value="1"/>
</dbReference>
<evidence type="ECO:0000256" key="5">
    <source>
        <dbReference type="RuleBase" id="RU362116"/>
    </source>
</evidence>
<dbReference type="Pfam" id="PF22692">
    <property type="entry name" value="LlgE_F_G_D1"/>
    <property type="match status" value="1"/>
</dbReference>
<dbReference type="KEGG" id="tao:THIAE_03900"/>
<proteinExistence type="inferred from homology"/>
<dbReference type="Pfam" id="PF06429">
    <property type="entry name" value="Flg_bbr_C"/>
    <property type="match status" value="1"/>
</dbReference>
<organism evidence="9 10">
    <name type="scientific">Thiomicrospira aerophila AL3</name>
    <dbReference type="NCBI Taxonomy" id="717772"/>
    <lineage>
        <taxon>Bacteria</taxon>
        <taxon>Pseudomonadati</taxon>
        <taxon>Pseudomonadota</taxon>
        <taxon>Gammaproteobacteria</taxon>
        <taxon>Thiotrichales</taxon>
        <taxon>Piscirickettsiaceae</taxon>
        <taxon>Thiomicrospira</taxon>
    </lineage>
</organism>
<reference evidence="9 10" key="1">
    <citation type="submission" date="2013-12" db="EMBL/GenBank/DDBJ databases">
        <authorList>
            <consortium name="DOE Joint Genome Institute"/>
            <person name="Kappler U."/>
            <person name="Huntemann M."/>
            <person name="Han J."/>
            <person name="Chen A."/>
            <person name="Kyrpides N."/>
            <person name="Mavromatis K."/>
            <person name="Markowitz V."/>
            <person name="Palaniappan K."/>
            <person name="Ivanova N."/>
            <person name="Schaumberg A."/>
            <person name="Pati A."/>
            <person name="Liolios K."/>
            <person name="Nordberg H.P."/>
            <person name="Cantor M.N."/>
            <person name="Hua S.X."/>
            <person name="Woyke T."/>
        </authorList>
    </citation>
    <scope>NUCLEOTIDE SEQUENCE [LARGE SCALE GENOMIC DNA]</scope>
    <source>
        <strain evidence="10">AL2</strain>
    </source>
</reference>
<dbReference type="InterPro" id="IPR020013">
    <property type="entry name" value="Flagellar_FlgE/F/G"/>
</dbReference>
<accession>W0DUH6</accession>
<evidence type="ECO:0000256" key="3">
    <source>
        <dbReference type="ARBA" id="ARBA00019015"/>
    </source>
</evidence>
<dbReference type="OrthoDB" id="8578401at2"/>